<accession>A0A9N8HQ92</accession>
<proteinExistence type="predicted"/>
<name>A0A9N8HQ92_9STRA</name>
<gene>
    <name evidence="1" type="ORF">SEMRO_1144_G246100.1</name>
</gene>
<sequence>MGSISAMDFTQHDHEVHLLPGLDLPERVDQKPNCPCRRSSMTGTQNEAPHENLPFCVVSKMPSTKAPSLPRRSLSIPSLEGLVGDEPYAMKKACPTTETKDLKCGPCPFPSIIKVVGVGRIATEVDGWQDNHETVYQHSTALKRRSAPTLPTRQLSNSSLLSGSDSLANSSCSGCAAEPIQKEERHVVAKKVQDVPPALPLRRGCYKRHPCRDYAFAA</sequence>
<keyword evidence="2" id="KW-1185">Reference proteome</keyword>
<dbReference type="Proteomes" id="UP001153069">
    <property type="component" value="Unassembled WGS sequence"/>
</dbReference>
<organism evidence="1 2">
    <name type="scientific">Seminavis robusta</name>
    <dbReference type="NCBI Taxonomy" id="568900"/>
    <lineage>
        <taxon>Eukaryota</taxon>
        <taxon>Sar</taxon>
        <taxon>Stramenopiles</taxon>
        <taxon>Ochrophyta</taxon>
        <taxon>Bacillariophyta</taxon>
        <taxon>Bacillariophyceae</taxon>
        <taxon>Bacillariophycidae</taxon>
        <taxon>Naviculales</taxon>
        <taxon>Naviculaceae</taxon>
        <taxon>Seminavis</taxon>
    </lineage>
</organism>
<evidence type="ECO:0000313" key="2">
    <source>
        <dbReference type="Proteomes" id="UP001153069"/>
    </source>
</evidence>
<reference evidence="1" key="1">
    <citation type="submission" date="2020-06" db="EMBL/GenBank/DDBJ databases">
        <authorList>
            <consortium name="Plant Systems Biology data submission"/>
        </authorList>
    </citation>
    <scope>NUCLEOTIDE SEQUENCE</scope>
    <source>
        <strain evidence="1">D6</strain>
    </source>
</reference>
<dbReference type="EMBL" id="CAICTM010001142">
    <property type="protein sequence ID" value="CAB9520900.1"/>
    <property type="molecule type" value="Genomic_DNA"/>
</dbReference>
<protein>
    <submittedName>
        <fullName evidence="1">Uncharacterized protein</fullName>
    </submittedName>
</protein>
<evidence type="ECO:0000313" key="1">
    <source>
        <dbReference type="EMBL" id="CAB9520900.1"/>
    </source>
</evidence>
<dbReference type="AlphaFoldDB" id="A0A9N8HQ92"/>
<comment type="caution">
    <text evidence="1">The sequence shown here is derived from an EMBL/GenBank/DDBJ whole genome shotgun (WGS) entry which is preliminary data.</text>
</comment>